<accession>A0ABY5YYK7</accession>
<dbReference type="PANTHER" id="PTHR30290:SF38">
    <property type="entry name" value="D,D-DIPEPTIDE-BINDING PERIPLASMIC PROTEIN DDPA-RELATED"/>
    <property type="match status" value="1"/>
</dbReference>
<dbReference type="InterPro" id="IPR000914">
    <property type="entry name" value="SBP_5_dom"/>
</dbReference>
<dbReference type="Gene3D" id="3.40.190.10">
    <property type="entry name" value="Periplasmic binding protein-like II"/>
    <property type="match status" value="1"/>
</dbReference>
<dbReference type="PROSITE" id="PS51318">
    <property type="entry name" value="TAT"/>
    <property type="match status" value="1"/>
</dbReference>
<protein>
    <submittedName>
        <fullName evidence="3">ABC transporter substrate-binding protein</fullName>
    </submittedName>
</protein>
<gene>
    <name evidence="3" type="ORF">Drose_27030</name>
</gene>
<dbReference type="Pfam" id="PF00496">
    <property type="entry name" value="SBP_bac_5"/>
    <property type="match status" value="1"/>
</dbReference>
<dbReference type="Proteomes" id="UP001058271">
    <property type="component" value="Chromosome"/>
</dbReference>
<dbReference type="InterPro" id="IPR030678">
    <property type="entry name" value="Peptide/Ni-bd"/>
</dbReference>
<dbReference type="InterPro" id="IPR039424">
    <property type="entry name" value="SBP_5"/>
</dbReference>
<dbReference type="PIRSF" id="PIRSF002741">
    <property type="entry name" value="MppA"/>
    <property type="match status" value="1"/>
</dbReference>
<reference evidence="3" key="1">
    <citation type="submission" date="2021-04" db="EMBL/GenBank/DDBJ databases">
        <title>Biosynthetic gene clusters of Dactylosporangioum roseum.</title>
        <authorList>
            <person name="Hartkoorn R.C."/>
            <person name="Beaudoing E."/>
            <person name="Hot D."/>
            <person name="Moureu S."/>
        </authorList>
    </citation>
    <scope>NUCLEOTIDE SEQUENCE</scope>
    <source>
        <strain evidence="3">NRRL B-16295</strain>
    </source>
</reference>
<evidence type="ECO:0000259" key="2">
    <source>
        <dbReference type="Pfam" id="PF00496"/>
    </source>
</evidence>
<dbReference type="CDD" id="cd00995">
    <property type="entry name" value="PBP2_NikA_DppA_OppA_like"/>
    <property type="match status" value="1"/>
</dbReference>
<name>A0ABY5YYK7_9ACTN</name>
<dbReference type="PANTHER" id="PTHR30290">
    <property type="entry name" value="PERIPLASMIC BINDING COMPONENT OF ABC TRANSPORTER"/>
    <property type="match status" value="1"/>
</dbReference>
<organism evidence="3 4">
    <name type="scientific">Dactylosporangium roseum</name>
    <dbReference type="NCBI Taxonomy" id="47989"/>
    <lineage>
        <taxon>Bacteria</taxon>
        <taxon>Bacillati</taxon>
        <taxon>Actinomycetota</taxon>
        <taxon>Actinomycetes</taxon>
        <taxon>Micromonosporales</taxon>
        <taxon>Micromonosporaceae</taxon>
        <taxon>Dactylosporangium</taxon>
    </lineage>
</organism>
<dbReference type="RefSeq" id="WP_260724169.1">
    <property type="nucleotide sequence ID" value="NZ_BAAABS010000052.1"/>
</dbReference>
<evidence type="ECO:0000256" key="1">
    <source>
        <dbReference type="ARBA" id="ARBA00022729"/>
    </source>
</evidence>
<evidence type="ECO:0000313" key="3">
    <source>
        <dbReference type="EMBL" id="UWZ34823.1"/>
    </source>
</evidence>
<sequence>MAFQHIDPRVDPALASHLSRRQLLRFGAVAGVGLAASPLLAACGPEAGPKPVASGSPPARPTGVLRVAGNAEPVSLSPVIATGVSDLGVLLNNVYEALFRYKPGTSELEGVLADRFESSADAREWKVYLKPNIKFHDGEPLTSSAVRTSFEFTKSSAAPLGFFLPANATYDDSDPAVLRVTTAAPYPDFARFLTLLSVMSPKIVKAGQDAIVRTPTGTGPYKFVSYETAQRIVLEANTAYRGPGPYLERIEVPIIPDAAARVTALRSGSVDLVLRVAPQDSTSLRGASSLVVRQESSWANARLEWFTNTAPMDNVKLRQAIAHAIDRPALVKAILGGVGGKVDDSWVATGMYGYAPPKTTNYDLNVNLAKSLLAESGLTTPVELTIGWSPDEGAQFGQLAEAIAGMLKPVGINVTVKSLPLPAKNKIVRAPAGTAREWHGTVGGTRFISGAASHLIVQNFFRNELQVTDPTLNQLTDRVVVVPDGSERTQIFADIENRVAELALISPLYGEVTLHAHKNTVQGFTPPNDGLLPNFGPVYLSA</sequence>
<proteinExistence type="predicted"/>
<dbReference type="EMBL" id="CP073721">
    <property type="protein sequence ID" value="UWZ34823.1"/>
    <property type="molecule type" value="Genomic_DNA"/>
</dbReference>
<dbReference type="SUPFAM" id="SSF53850">
    <property type="entry name" value="Periplasmic binding protein-like II"/>
    <property type="match status" value="1"/>
</dbReference>
<dbReference type="Gene3D" id="3.10.105.10">
    <property type="entry name" value="Dipeptide-binding Protein, Domain 3"/>
    <property type="match status" value="1"/>
</dbReference>
<feature type="domain" description="Solute-binding protein family 5" evidence="2">
    <location>
        <begin position="108"/>
        <end position="421"/>
    </location>
</feature>
<keyword evidence="1" id="KW-0732">Signal</keyword>
<keyword evidence="4" id="KW-1185">Reference proteome</keyword>
<evidence type="ECO:0000313" key="4">
    <source>
        <dbReference type="Proteomes" id="UP001058271"/>
    </source>
</evidence>
<dbReference type="InterPro" id="IPR006311">
    <property type="entry name" value="TAT_signal"/>
</dbReference>